<name>A0ABQ1BZD1_9MYCO</name>
<evidence type="ECO:0000313" key="3">
    <source>
        <dbReference type="Proteomes" id="UP000465240"/>
    </source>
</evidence>
<evidence type="ECO:0000313" key="2">
    <source>
        <dbReference type="EMBL" id="GFG77532.1"/>
    </source>
</evidence>
<dbReference type="SUPFAM" id="SSF54427">
    <property type="entry name" value="NTF2-like"/>
    <property type="match status" value="1"/>
</dbReference>
<dbReference type="RefSeq" id="WP_120791830.1">
    <property type="nucleotide sequence ID" value="NZ_BLKX01000001.1"/>
</dbReference>
<dbReference type="InterPro" id="IPR037401">
    <property type="entry name" value="SnoaL-like"/>
</dbReference>
<protein>
    <submittedName>
        <fullName evidence="2">Membrane protein</fullName>
    </submittedName>
</protein>
<evidence type="ECO:0000259" key="1">
    <source>
        <dbReference type="Pfam" id="PF12680"/>
    </source>
</evidence>
<organism evidence="2 3">
    <name type="scientific">Mycobacterium paragordonae</name>
    <dbReference type="NCBI Taxonomy" id="1389713"/>
    <lineage>
        <taxon>Bacteria</taxon>
        <taxon>Bacillati</taxon>
        <taxon>Actinomycetota</taxon>
        <taxon>Actinomycetes</taxon>
        <taxon>Mycobacteriales</taxon>
        <taxon>Mycobacteriaceae</taxon>
        <taxon>Mycobacterium</taxon>
    </lineage>
</organism>
<dbReference type="Proteomes" id="UP000465240">
    <property type="component" value="Unassembled WGS sequence"/>
</dbReference>
<dbReference type="InterPro" id="IPR032710">
    <property type="entry name" value="NTF2-like_dom_sf"/>
</dbReference>
<gene>
    <name evidence="2" type="ORF">MPRG_08080</name>
</gene>
<dbReference type="Gene3D" id="3.10.450.50">
    <property type="match status" value="1"/>
</dbReference>
<sequence length="120" mass="13159">MSSRSFRGAVEAGRFDTIEQIFAEDAVLHSPIAHRPYRGREVIATVVGTVAKVLDDFRFERELDGALMFRATVDGLDIQGCDFLHTGDDGLVDEITVMMRPLKAVAAFAARMRAELSDGA</sequence>
<feature type="domain" description="SnoaL-like" evidence="1">
    <location>
        <begin position="6"/>
        <end position="61"/>
    </location>
</feature>
<accession>A0ABQ1BZD1</accession>
<dbReference type="EMBL" id="BLKX01000001">
    <property type="protein sequence ID" value="GFG77532.1"/>
    <property type="molecule type" value="Genomic_DNA"/>
</dbReference>
<reference evidence="2 3" key="1">
    <citation type="journal article" date="2019" name="Emerg. Microbes Infect.">
        <title>Comprehensive subspecies identification of 175 nontuberculous mycobacteria species based on 7547 genomic profiles.</title>
        <authorList>
            <person name="Matsumoto Y."/>
            <person name="Kinjo T."/>
            <person name="Motooka D."/>
            <person name="Nabeya D."/>
            <person name="Jung N."/>
            <person name="Uechi K."/>
            <person name="Horii T."/>
            <person name="Iida T."/>
            <person name="Fujita J."/>
            <person name="Nakamura S."/>
        </authorList>
    </citation>
    <scope>NUCLEOTIDE SEQUENCE [LARGE SCALE GENOMIC DNA]</scope>
    <source>
        <strain evidence="2 3">JCM 18565</strain>
    </source>
</reference>
<comment type="caution">
    <text evidence="2">The sequence shown here is derived from an EMBL/GenBank/DDBJ whole genome shotgun (WGS) entry which is preliminary data.</text>
</comment>
<dbReference type="Pfam" id="PF12680">
    <property type="entry name" value="SnoaL_2"/>
    <property type="match status" value="1"/>
</dbReference>
<proteinExistence type="predicted"/>
<keyword evidence="3" id="KW-1185">Reference proteome</keyword>